<comment type="similarity">
    <text evidence="2">Belongs to the VPS35L family.</text>
</comment>
<dbReference type="AlphaFoldDB" id="X6LPZ8"/>
<name>X6LPZ8_RETFI</name>
<evidence type="ECO:0000256" key="1">
    <source>
        <dbReference type="ARBA" id="ARBA00004177"/>
    </source>
</evidence>
<reference evidence="6 7" key="1">
    <citation type="journal article" date="2013" name="Curr. Biol.">
        <title>The Genome of the Foraminiferan Reticulomyxa filosa.</title>
        <authorList>
            <person name="Glockner G."/>
            <person name="Hulsmann N."/>
            <person name="Schleicher M."/>
            <person name="Noegel A.A."/>
            <person name="Eichinger L."/>
            <person name="Gallinger C."/>
            <person name="Pawlowski J."/>
            <person name="Sierra R."/>
            <person name="Euteneuer U."/>
            <person name="Pillet L."/>
            <person name="Moustafa A."/>
            <person name="Platzer M."/>
            <person name="Groth M."/>
            <person name="Szafranski K."/>
            <person name="Schliwa M."/>
        </authorList>
    </citation>
    <scope>NUCLEOTIDE SEQUENCE [LARGE SCALE GENOMIC DNA]</scope>
</reference>
<keyword evidence="3" id="KW-0813">Transport</keyword>
<dbReference type="EMBL" id="ASPP01031096">
    <property type="protein sequence ID" value="ETO03963.1"/>
    <property type="molecule type" value="Genomic_DNA"/>
</dbReference>
<feature type="non-terminal residue" evidence="6">
    <location>
        <position position="170"/>
    </location>
</feature>
<evidence type="ECO:0000313" key="6">
    <source>
        <dbReference type="EMBL" id="ETO03963.1"/>
    </source>
</evidence>
<keyword evidence="5" id="KW-0653">Protein transport</keyword>
<dbReference type="GO" id="GO:0015031">
    <property type="term" value="P:protein transport"/>
    <property type="evidence" value="ECO:0007669"/>
    <property type="project" value="UniProtKB-KW"/>
</dbReference>
<organism evidence="6 7">
    <name type="scientific">Reticulomyxa filosa</name>
    <dbReference type="NCBI Taxonomy" id="46433"/>
    <lineage>
        <taxon>Eukaryota</taxon>
        <taxon>Sar</taxon>
        <taxon>Rhizaria</taxon>
        <taxon>Retaria</taxon>
        <taxon>Foraminifera</taxon>
        <taxon>Monothalamids</taxon>
        <taxon>Reticulomyxidae</taxon>
        <taxon>Reticulomyxa</taxon>
    </lineage>
</organism>
<gene>
    <name evidence="6" type="ORF">RFI_33439</name>
</gene>
<sequence>MYLFSNLGTIALSNQMTTQAEAFLKAAVSLIPKLPTTFTAASVQYNNAIQSTSMLLREYVEHMCSVLLLLPGHPEHGPFYVLLEMLDALNNYPPWTNANPEKIRAWLSIFKILCTQSQAQFPYKIVGVTSNDQLFGQNPKYIKTVRRQLNKLAKDISSGLETLAKSEKKL</sequence>
<keyword evidence="7" id="KW-1185">Reference proteome</keyword>
<protein>
    <submittedName>
        <fullName evidence="6">Uncharacterized protein</fullName>
    </submittedName>
</protein>
<evidence type="ECO:0000256" key="5">
    <source>
        <dbReference type="ARBA" id="ARBA00022927"/>
    </source>
</evidence>
<dbReference type="InterPro" id="IPR029705">
    <property type="entry name" value="VPS35L"/>
</dbReference>
<evidence type="ECO:0000256" key="3">
    <source>
        <dbReference type="ARBA" id="ARBA00022448"/>
    </source>
</evidence>
<comment type="caution">
    <text evidence="6">The sequence shown here is derived from an EMBL/GenBank/DDBJ whole genome shotgun (WGS) entry which is preliminary data.</text>
</comment>
<proteinExistence type="inferred from homology"/>
<dbReference type="PANTHER" id="PTHR13673">
    <property type="entry name" value="ESOPHAGEAL CANCER ASSOCIATED PROTEIN"/>
    <property type="match status" value="1"/>
</dbReference>
<comment type="subcellular location">
    <subcellularLocation>
        <location evidence="1">Endosome</location>
    </subcellularLocation>
</comment>
<accession>X6LPZ8</accession>
<dbReference type="Proteomes" id="UP000023152">
    <property type="component" value="Unassembled WGS sequence"/>
</dbReference>
<dbReference type="GO" id="GO:0005768">
    <property type="term" value="C:endosome"/>
    <property type="evidence" value="ECO:0007669"/>
    <property type="project" value="UniProtKB-SubCell"/>
</dbReference>
<evidence type="ECO:0000313" key="7">
    <source>
        <dbReference type="Proteomes" id="UP000023152"/>
    </source>
</evidence>
<dbReference type="OrthoDB" id="1734063at2759"/>
<keyword evidence="4" id="KW-0967">Endosome</keyword>
<dbReference type="PANTHER" id="PTHR13673:SF0">
    <property type="entry name" value="VPS35 ENDOSOMAL PROTEIN-SORTING FACTOR-LIKE"/>
    <property type="match status" value="1"/>
</dbReference>
<dbReference type="GO" id="GO:0032456">
    <property type="term" value="P:endocytic recycling"/>
    <property type="evidence" value="ECO:0007669"/>
    <property type="project" value="InterPro"/>
</dbReference>
<evidence type="ECO:0000256" key="4">
    <source>
        <dbReference type="ARBA" id="ARBA00022753"/>
    </source>
</evidence>
<evidence type="ECO:0000256" key="2">
    <source>
        <dbReference type="ARBA" id="ARBA00010704"/>
    </source>
</evidence>